<evidence type="ECO:0000313" key="5">
    <source>
        <dbReference type="EMBL" id="KHN81863.1"/>
    </source>
</evidence>
<dbReference type="PROSITE" id="PS50097">
    <property type="entry name" value="BTB"/>
    <property type="match status" value="1"/>
</dbReference>
<dbReference type="SUPFAM" id="SSF54695">
    <property type="entry name" value="POZ domain"/>
    <property type="match status" value="1"/>
</dbReference>
<dbReference type="Gene3D" id="1.25.40.420">
    <property type="match status" value="1"/>
</dbReference>
<comment type="subcellular location">
    <subcellularLocation>
        <location evidence="1">Cytoplasm</location>
    </subcellularLocation>
</comment>
<evidence type="ECO:0000313" key="6">
    <source>
        <dbReference type="Proteomes" id="UP000031036"/>
    </source>
</evidence>
<dbReference type="Pfam" id="PF08005">
    <property type="entry name" value="PHR"/>
    <property type="match status" value="1"/>
</dbReference>
<dbReference type="OrthoDB" id="636773at2759"/>
<dbReference type="PANTHER" id="PTHR45774:SF4">
    <property type="entry name" value="AXUNDEAD, ISOFORM F"/>
    <property type="match status" value="1"/>
</dbReference>
<dbReference type="AlphaFoldDB" id="A0A0B2VJU1"/>
<dbReference type="Proteomes" id="UP000031036">
    <property type="component" value="Unassembled WGS sequence"/>
</dbReference>
<dbReference type="PANTHER" id="PTHR45774">
    <property type="entry name" value="BTB/POZ DOMAIN-CONTAINING"/>
    <property type="match status" value="1"/>
</dbReference>
<dbReference type="InterPro" id="IPR012983">
    <property type="entry name" value="PHR"/>
</dbReference>
<organism evidence="5 6">
    <name type="scientific">Toxocara canis</name>
    <name type="common">Canine roundworm</name>
    <dbReference type="NCBI Taxonomy" id="6265"/>
    <lineage>
        <taxon>Eukaryota</taxon>
        <taxon>Metazoa</taxon>
        <taxon>Ecdysozoa</taxon>
        <taxon>Nematoda</taxon>
        <taxon>Chromadorea</taxon>
        <taxon>Rhabditida</taxon>
        <taxon>Spirurina</taxon>
        <taxon>Ascaridomorpha</taxon>
        <taxon>Ascaridoidea</taxon>
        <taxon>Toxocaridae</taxon>
        <taxon>Toxocara</taxon>
    </lineage>
</organism>
<dbReference type="GO" id="GO:0022008">
    <property type="term" value="P:neurogenesis"/>
    <property type="evidence" value="ECO:0007669"/>
    <property type="project" value="TreeGrafter"/>
</dbReference>
<sequence>MRLHFTASSRLCRIFTKSPQGLEVVPMDESSNQQYPDPPSPQPSASAFNVLRLSSDGGTNQQVLPENSEVSRAVPHGPGYRRERATCGNSTVIPVGGTLSRPAKKKSAPAVASESDFKATIRERNAVMYMNEWLADVHFIVGSGDDRERIPAHSYVLSIASSTFSAMFHGGFEDKTEIEIPDVEPTAFKILLKYLYTDEIEIKAEYALCTLYAAKKYFISYLSRAVIAFLEANLNADNVCLLLSQVTLFEEEELIKRCWELVDANAECVLRSEGFLDVDFSLFEHIISRETLIIRERTVFEAAVKWAKAECARRQLELSAKNIRSALGDALYHIRFPAMTIGEFANGAAKSDLLTCQETNNIFLHFAAEEKPRLPFPVESRDGLPLQVCSRFQTVLQGTNQWRYRGRCDSIQFIVDRRIFVAGYGLYGSSSGQSRYNVKMELKKGQEVLATTQGPLYSSGFPEPQPLLFHHPIQIDPDIQYTASVTMEGNQLSHFGQEGMSEVVVLINYYGKRPDREEYVNFFFTPSADSKNGTGVQGGQIPQILFYA</sequence>
<keyword evidence="6" id="KW-1185">Reference proteome</keyword>
<evidence type="ECO:0000256" key="1">
    <source>
        <dbReference type="ARBA" id="ARBA00004496"/>
    </source>
</evidence>
<dbReference type="InterPro" id="IPR011705">
    <property type="entry name" value="BACK"/>
</dbReference>
<gene>
    <name evidence="5" type="primary">Btbd6</name>
    <name evidence="5" type="ORF">Tcan_05993</name>
</gene>
<dbReference type="Gene3D" id="2.60.120.820">
    <property type="entry name" value="PHR domain"/>
    <property type="match status" value="1"/>
</dbReference>
<dbReference type="GO" id="GO:0005829">
    <property type="term" value="C:cytosol"/>
    <property type="evidence" value="ECO:0007669"/>
    <property type="project" value="TreeGrafter"/>
</dbReference>
<dbReference type="EMBL" id="JPKZ01001447">
    <property type="protein sequence ID" value="KHN81863.1"/>
    <property type="molecule type" value="Genomic_DNA"/>
</dbReference>
<dbReference type="InterPro" id="IPR000210">
    <property type="entry name" value="BTB/POZ_dom"/>
</dbReference>
<name>A0A0B2VJU1_TOXCA</name>
<feature type="region of interest" description="Disordered" evidence="3">
    <location>
        <begin position="28"/>
        <end position="47"/>
    </location>
</feature>
<dbReference type="InterPro" id="IPR011333">
    <property type="entry name" value="SKP1/BTB/POZ_sf"/>
</dbReference>
<protein>
    <submittedName>
        <fullName evidence="5">BTB/POZ domain-containing protein 6</fullName>
    </submittedName>
</protein>
<dbReference type="Pfam" id="PF00651">
    <property type="entry name" value="BTB"/>
    <property type="match status" value="1"/>
</dbReference>
<dbReference type="STRING" id="6265.A0A0B2VJU1"/>
<reference evidence="5 6" key="1">
    <citation type="submission" date="2014-11" db="EMBL/GenBank/DDBJ databases">
        <title>Genetic blueprint of the zoonotic pathogen Toxocara canis.</title>
        <authorList>
            <person name="Zhu X.-Q."/>
            <person name="Korhonen P.K."/>
            <person name="Cai H."/>
            <person name="Young N.D."/>
            <person name="Nejsum P."/>
            <person name="von Samson-Himmelstjerna G."/>
            <person name="Boag P.R."/>
            <person name="Tan P."/>
            <person name="Li Q."/>
            <person name="Min J."/>
            <person name="Yang Y."/>
            <person name="Wang X."/>
            <person name="Fang X."/>
            <person name="Hall R.S."/>
            <person name="Hofmann A."/>
            <person name="Sternberg P.W."/>
            <person name="Jex A.R."/>
            <person name="Gasser R.B."/>
        </authorList>
    </citation>
    <scope>NUCLEOTIDE SEQUENCE [LARGE SCALE GENOMIC DNA]</scope>
    <source>
        <strain evidence="5">PN_DK_2014</strain>
    </source>
</reference>
<evidence type="ECO:0000259" key="4">
    <source>
        <dbReference type="PROSITE" id="PS50097"/>
    </source>
</evidence>
<keyword evidence="2" id="KW-0963">Cytoplasm</keyword>
<dbReference type="Gene3D" id="3.30.710.10">
    <property type="entry name" value="Potassium Channel Kv1.1, Chain A"/>
    <property type="match status" value="1"/>
</dbReference>
<accession>A0A0B2VJU1</accession>
<dbReference type="Pfam" id="PF07707">
    <property type="entry name" value="BACK"/>
    <property type="match status" value="1"/>
</dbReference>
<comment type="caution">
    <text evidence="5">The sequence shown here is derived from an EMBL/GenBank/DDBJ whole genome shotgun (WGS) entry which is preliminary data.</text>
</comment>
<proteinExistence type="predicted"/>
<evidence type="ECO:0000256" key="2">
    <source>
        <dbReference type="ARBA" id="ARBA00022490"/>
    </source>
</evidence>
<dbReference type="SMART" id="SM00225">
    <property type="entry name" value="BTB"/>
    <property type="match status" value="1"/>
</dbReference>
<feature type="domain" description="BTB" evidence="4">
    <location>
        <begin position="135"/>
        <end position="204"/>
    </location>
</feature>
<dbReference type="SMART" id="SM00875">
    <property type="entry name" value="BACK"/>
    <property type="match status" value="1"/>
</dbReference>
<evidence type="ECO:0000256" key="3">
    <source>
        <dbReference type="SAM" id="MobiDB-lite"/>
    </source>
</evidence>
<dbReference type="OMA" id="HIRFPAM"/>
<dbReference type="InterPro" id="IPR038648">
    <property type="entry name" value="PHR_sf"/>
</dbReference>